<evidence type="ECO:0000256" key="1">
    <source>
        <dbReference type="ARBA" id="ARBA00004141"/>
    </source>
</evidence>
<dbReference type="EMBL" id="LBIC01000006">
    <property type="protein sequence ID" value="KKW91635.1"/>
    <property type="molecule type" value="Genomic_DNA"/>
</dbReference>
<dbReference type="InterPro" id="IPR020846">
    <property type="entry name" value="MFS_dom"/>
</dbReference>
<dbReference type="STRING" id="56193.YP76_14785"/>
<feature type="transmembrane region" description="Helical" evidence="5">
    <location>
        <begin position="111"/>
        <end position="133"/>
    </location>
</feature>
<dbReference type="Pfam" id="PF07690">
    <property type="entry name" value="MFS_1"/>
    <property type="match status" value="1"/>
</dbReference>
<feature type="transmembrane region" description="Helical" evidence="5">
    <location>
        <begin position="407"/>
        <end position="427"/>
    </location>
</feature>
<name>A0A0M3AP64_9SPHN</name>
<evidence type="ECO:0000256" key="4">
    <source>
        <dbReference type="ARBA" id="ARBA00023136"/>
    </source>
</evidence>
<sequence length="435" mass="45076">MDGRNPSGWLEDRPLSRHQMVNILIVILLSVLDGYDVLAISFAMPALSTEWAIGKAAVGLLLASGLVGMAFGSFILAPLADLYGRRRLVIANLVTMIIGTGLSSACRTVEELAFCRVLTGLGIGGMVAVIIPLASELANRRRRTLVLAIVAMGFPIGGMLGGLASAILLRNHGWPAVFLAGAGVALIILPAVILFLSESLSYLAGSQPPDQRLVRVNALLQRFNCPPVADIPAPAPARRGYALLFAPNQRQQVVQMSVVNLCLVMVAYYFSTWLPQMIADTGFSPVEASLVSSASNMAGIAGGVSLGIGARRLGLRPIAIVAMLGVALSVGALGLSPASPYALFGAAALCGYFVFASGAGIYAILGTVFVPEARATSSGFVIGVGRIGSAIAPAMAGWMFAAGLGRAEVSAVFSVIALSGTLVLILGRRLFQPTS</sequence>
<protein>
    <recommendedName>
        <fullName evidence="6">Major facilitator superfamily (MFS) profile domain-containing protein</fullName>
    </recommendedName>
</protein>
<dbReference type="PATRIC" id="fig|56193.3.peg.3090"/>
<organism evidence="7 8">
    <name type="scientific">Sphingobium chungbukense</name>
    <dbReference type="NCBI Taxonomy" id="56193"/>
    <lineage>
        <taxon>Bacteria</taxon>
        <taxon>Pseudomonadati</taxon>
        <taxon>Pseudomonadota</taxon>
        <taxon>Alphaproteobacteria</taxon>
        <taxon>Sphingomonadales</taxon>
        <taxon>Sphingomonadaceae</taxon>
        <taxon>Sphingobium</taxon>
    </lineage>
</organism>
<feature type="transmembrane region" description="Helical" evidence="5">
    <location>
        <begin position="317"/>
        <end position="335"/>
    </location>
</feature>
<comment type="caution">
    <text evidence="7">The sequence shown here is derived from an EMBL/GenBank/DDBJ whole genome shotgun (WGS) entry which is preliminary data.</text>
</comment>
<dbReference type="GO" id="GO:0005886">
    <property type="term" value="C:plasma membrane"/>
    <property type="evidence" value="ECO:0007669"/>
    <property type="project" value="TreeGrafter"/>
</dbReference>
<keyword evidence="4 5" id="KW-0472">Membrane</keyword>
<feature type="transmembrane region" description="Helical" evidence="5">
    <location>
        <begin position="290"/>
        <end position="310"/>
    </location>
</feature>
<feature type="transmembrane region" description="Helical" evidence="5">
    <location>
        <begin position="380"/>
        <end position="401"/>
    </location>
</feature>
<dbReference type="InterPro" id="IPR036259">
    <property type="entry name" value="MFS_trans_sf"/>
</dbReference>
<dbReference type="Gene3D" id="1.20.1250.20">
    <property type="entry name" value="MFS general substrate transporter like domains"/>
    <property type="match status" value="1"/>
</dbReference>
<feature type="transmembrane region" description="Helical" evidence="5">
    <location>
        <begin position="21"/>
        <end position="44"/>
    </location>
</feature>
<evidence type="ECO:0000256" key="5">
    <source>
        <dbReference type="SAM" id="Phobius"/>
    </source>
</evidence>
<comment type="subcellular location">
    <subcellularLocation>
        <location evidence="1">Membrane</location>
        <topology evidence="1">Multi-pass membrane protein</topology>
    </subcellularLocation>
</comment>
<evidence type="ECO:0000256" key="3">
    <source>
        <dbReference type="ARBA" id="ARBA00022989"/>
    </source>
</evidence>
<evidence type="ECO:0000313" key="7">
    <source>
        <dbReference type="EMBL" id="KKW91635.1"/>
    </source>
</evidence>
<accession>A0A0M3AP64</accession>
<feature type="transmembrane region" description="Helical" evidence="5">
    <location>
        <begin position="56"/>
        <end position="76"/>
    </location>
</feature>
<dbReference type="PROSITE" id="PS00216">
    <property type="entry name" value="SUGAR_TRANSPORT_1"/>
    <property type="match status" value="1"/>
</dbReference>
<reference evidence="7 8" key="1">
    <citation type="submission" date="2015-04" db="EMBL/GenBank/DDBJ databases">
        <title>Genome sequence of aromatic hydrocarbons-degrading Sphingobium chungbukense DJ77.</title>
        <authorList>
            <person name="Kim Y.-C."/>
            <person name="Chae J.-C."/>
        </authorList>
    </citation>
    <scope>NUCLEOTIDE SEQUENCE [LARGE SCALE GENOMIC DNA]</scope>
    <source>
        <strain evidence="7 8">DJ77</strain>
    </source>
</reference>
<dbReference type="PANTHER" id="PTHR23508">
    <property type="entry name" value="CARBOXYLIC ACID TRANSPORTER PROTEIN HOMOLOG"/>
    <property type="match status" value="1"/>
</dbReference>
<dbReference type="PROSITE" id="PS00217">
    <property type="entry name" value="SUGAR_TRANSPORT_2"/>
    <property type="match status" value="1"/>
</dbReference>
<feature type="transmembrane region" description="Helical" evidence="5">
    <location>
        <begin position="253"/>
        <end position="270"/>
    </location>
</feature>
<dbReference type="PROSITE" id="PS50850">
    <property type="entry name" value="MFS"/>
    <property type="match status" value="1"/>
</dbReference>
<feature type="transmembrane region" description="Helical" evidence="5">
    <location>
        <begin position="174"/>
        <end position="196"/>
    </location>
</feature>
<dbReference type="PANTHER" id="PTHR23508:SF10">
    <property type="entry name" value="CARBOXYLIC ACID TRANSPORTER PROTEIN HOMOLOG"/>
    <property type="match status" value="1"/>
</dbReference>
<dbReference type="InterPro" id="IPR011701">
    <property type="entry name" value="MFS"/>
</dbReference>
<keyword evidence="8" id="KW-1185">Reference proteome</keyword>
<keyword evidence="2 5" id="KW-0812">Transmembrane</keyword>
<dbReference type="GO" id="GO:0046943">
    <property type="term" value="F:carboxylic acid transmembrane transporter activity"/>
    <property type="evidence" value="ECO:0007669"/>
    <property type="project" value="TreeGrafter"/>
</dbReference>
<dbReference type="Proteomes" id="UP000033874">
    <property type="component" value="Unassembled WGS sequence"/>
</dbReference>
<dbReference type="InterPro" id="IPR005829">
    <property type="entry name" value="Sugar_transporter_CS"/>
</dbReference>
<keyword evidence="3 5" id="KW-1133">Transmembrane helix</keyword>
<dbReference type="SUPFAM" id="SSF103473">
    <property type="entry name" value="MFS general substrate transporter"/>
    <property type="match status" value="1"/>
</dbReference>
<gene>
    <name evidence="7" type="ORF">YP76_14785</name>
</gene>
<feature type="transmembrane region" description="Helical" evidence="5">
    <location>
        <begin position="88"/>
        <end position="105"/>
    </location>
</feature>
<dbReference type="AlphaFoldDB" id="A0A0M3AP64"/>
<feature type="transmembrane region" description="Helical" evidence="5">
    <location>
        <begin position="145"/>
        <end position="168"/>
    </location>
</feature>
<feature type="domain" description="Major facilitator superfamily (MFS) profile" evidence="6">
    <location>
        <begin position="22"/>
        <end position="432"/>
    </location>
</feature>
<feature type="transmembrane region" description="Helical" evidence="5">
    <location>
        <begin position="341"/>
        <end position="368"/>
    </location>
</feature>
<proteinExistence type="predicted"/>
<evidence type="ECO:0000313" key="8">
    <source>
        <dbReference type="Proteomes" id="UP000033874"/>
    </source>
</evidence>
<evidence type="ECO:0000256" key="2">
    <source>
        <dbReference type="ARBA" id="ARBA00022692"/>
    </source>
</evidence>
<evidence type="ECO:0000259" key="6">
    <source>
        <dbReference type="PROSITE" id="PS50850"/>
    </source>
</evidence>